<dbReference type="PANTHER" id="PTHR31635:SF196">
    <property type="entry name" value="REVERSE TRANSCRIPTASE DOMAIN-CONTAINING PROTEIN-RELATED"/>
    <property type="match status" value="1"/>
</dbReference>
<gene>
    <name evidence="3" type="ORF">WICPIJ_004511</name>
</gene>
<feature type="domain" description="Reverse transcriptase" evidence="2">
    <location>
        <begin position="1248"/>
        <end position="1457"/>
    </location>
</feature>
<dbReference type="Proteomes" id="UP000774326">
    <property type="component" value="Unassembled WGS sequence"/>
</dbReference>
<dbReference type="Pfam" id="PF00078">
    <property type="entry name" value="RVT_1"/>
    <property type="match status" value="1"/>
</dbReference>
<feature type="compositionally biased region" description="Acidic residues" evidence="1">
    <location>
        <begin position="609"/>
        <end position="623"/>
    </location>
</feature>
<reference evidence="3" key="2">
    <citation type="submission" date="2021-01" db="EMBL/GenBank/DDBJ databases">
        <authorList>
            <person name="Schikora-Tamarit M.A."/>
        </authorList>
    </citation>
    <scope>NUCLEOTIDE SEQUENCE</scope>
    <source>
        <strain evidence="3">CBS2887</strain>
    </source>
</reference>
<feature type="compositionally biased region" description="Low complexity" evidence="1">
    <location>
        <begin position="435"/>
        <end position="466"/>
    </location>
</feature>
<feature type="compositionally biased region" description="Polar residues" evidence="1">
    <location>
        <begin position="535"/>
        <end position="555"/>
    </location>
</feature>
<feature type="region of interest" description="Disordered" evidence="1">
    <location>
        <begin position="430"/>
        <end position="623"/>
    </location>
</feature>
<proteinExistence type="predicted"/>
<feature type="compositionally biased region" description="Polar residues" evidence="1">
    <location>
        <begin position="510"/>
        <end position="521"/>
    </location>
</feature>
<dbReference type="SUPFAM" id="SSF56219">
    <property type="entry name" value="DNase I-like"/>
    <property type="match status" value="1"/>
</dbReference>
<dbReference type="InterPro" id="IPR036691">
    <property type="entry name" value="Endo/exonu/phosph_ase_sf"/>
</dbReference>
<keyword evidence="4" id="KW-1185">Reference proteome</keyword>
<feature type="compositionally biased region" description="Basic and acidic residues" evidence="1">
    <location>
        <begin position="471"/>
        <end position="480"/>
    </location>
</feature>
<protein>
    <recommendedName>
        <fullName evidence="2">Reverse transcriptase domain-containing protein</fullName>
    </recommendedName>
</protein>
<evidence type="ECO:0000313" key="3">
    <source>
        <dbReference type="EMBL" id="KAH3684502.1"/>
    </source>
</evidence>
<comment type="caution">
    <text evidence="3">The sequence shown here is derived from an EMBL/GenBank/DDBJ whole genome shotgun (WGS) entry which is preliminary data.</text>
</comment>
<dbReference type="InterPro" id="IPR000477">
    <property type="entry name" value="RT_dom"/>
</dbReference>
<dbReference type="Gene3D" id="3.60.10.10">
    <property type="entry name" value="Endonuclease/exonuclease/phosphatase"/>
    <property type="match status" value="1"/>
</dbReference>
<dbReference type="PROSITE" id="PS50878">
    <property type="entry name" value="RT_POL"/>
    <property type="match status" value="1"/>
</dbReference>
<reference evidence="3" key="1">
    <citation type="journal article" date="2021" name="Open Biol.">
        <title>Shared evolutionary footprints suggest mitochondrial oxidative damage underlies multiple complex I losses in fungi.</title>
        <authorList>
            <person name="Schikora-Tamarit M.A."/>
            <person name="Marcet-Houben M."/>
            <person name="Nosek J."/>
            <person name="Gabaldon T."/>
        </authorList>
    </citation>
    <scope>NUCLEOTIDE SEQUENCE</scope>
    <source>
        <strain evidence="3">CBS2887</strain>
    </source>
</reference>
<accession>A0A9P8Q5T8</accession>
<dbReference type="OrthoDB" id="4097129at2759"/>
<feature type="compositionally biased region" description="Basic and acidic residues" evidence="1">
    <location>
        <begin position="574"/>
        <end position="590"/>
    </location>
</feature>
<evidence type="ECO:0000259" key="2">
    <source>
        <dbReference type="PROSITE" id="PS50878"/>
    </source>
</evidence>
<feature type="region of interest" description="Disordered" evidence="1">
    <location>
        <begin position="37"/>
        <end position="67"/>
    </location>
</feature>
<feature type="compositionally biased region" description="Low complexity" evidence="1">
    <location>
        <begin position="556"/>
        <end position="573"/>
    </location>
</feature>
<evidence type="ECO:0000256" key="1">
    <source>
        <dbReference type="SAM" id="MobiDB-lite"/>
    </source>
</evidence>
<name>A0A9P8Q5T8_WICPI</name>
<dbReference type="PANTHER" id="PTHR31635">
    <property type="entry name" value="REVERSE TRANSCRIPTASE DOMAIN-CONTAINING PROTEIN-RELATED"/>
    <property type="match status" value="1"/>
</dbReference>
<feature type="compositionally biased region" description="Acidic residues" evidence="1">
    <location>
        <begin position="481"/>
        <end position="493"/>
    </location>
</feature>
<sequence length="1457" mass="164204">MNEPPGLTPGDPNRKGYDASYVDVNTTWAQALFPSVSGDTKEMPKLGNASRHKTAESAKATYNGRSSKGTIEPKLSKAFVKETALKETSVATYKVTDLMPTPGPGSTSLPSIYATPDRLEIAENDIFETIVESAQSTLESMSSLESLLSPENIKTLSEEINARKDSEDALKEIYTFLALKSFLLSPSSTEGTSVEDLDMVHDKLTVFETFVVNFDRLDVHTFCEQSQCTNIEAHFKTWLLNTTFINTKHNQFRIKEIDQRQQHDQLLLVELKHRVGHLNKSTGQILDMIFDTHSYEVIDEHRFITNYSLGKSRAKPLVVQYLIRSKFDPACPNYLPPPTVTTHNGDPLPFDVLNFFKHIIHLRILNTITQCGYCHRSGHTKRSCPIRCDKCCLAGHTKEECKTRQTTITHLRKKYKDRFEAVSQRLRAEKEAAKAKAQAQAAQSNSDSSESSTSSDSAETKSSTETNNNESTKHDQKTTDDNDSDAEMEDEQTEGTTPPPHQHPHQSSENTSSSDTPTPHGTHTAEPHEPVDLPDTNTEIHSITAQPTPTINLGFNSAVSNSQSNISLSVSPSGKRELSEDSSTDNEHSTDGPPRSPRKVPKRNQVTTIEDEVEVIETDNNDADVEQEAKDNVGASEPSANSTNFIPPLQFDNLSAENDIVYDFLRQDFRFIASQFNSNLTSTSNIVSNSTTHYITDISELVSHFQEAGTEEALSPQNSFIVSSVNVQHAMRFRTSSVRDNFFNSLNNHYIRHQGNFHQAQFPVQDVRDVFFDPLLLNSSIILLQEAEFQHQASLTRLANHLASHDTFYLSSPGDPGNKSRILVNKKSGFKIWCEDVLKPAFINNLTNIEPHSYSDLLLSYGNQLFLVISLYFPSGNPNSNLNHLFQLASVLRAFNLEYNKDEYVNIVLGGDFNCVFSPEDSSNTKNSPRDFKAFLDLRDLLENSGGVYDVFRDAKVRKSTDTSPFTNNLFNKGTKRRLDQFWINQSRRYDEVQLDYAKSDTNFPGSTHQSISLRFGSSTPATDSAERPKTFTFNNILLRDTKIRTMLAEMRHFSSETALDIIPSTRLDVLLPSYIDNLQEYQTAYLRFLLLTNAEAMKSVTKSNSIRSRLIFNNPTSLNKIFKRQKSREGLHLHSNVSAGSNEVVCSEKQSRELLLAEAKTFYQDLYSADETIPPEEITSFLSTFPVRVTHNHRLKLTRAVTREEIIQSVKTLAKKKTSPGADGLTYQLISLCIEDFCPLIRDLTSSLAQTGRLPDKLSLINITLIPKKGFKISRSMEDLRPIALNSCILKIIAHIFNGRLLEVADDLIHHSQVGFLHGRKMEDLNLEYTHVYEHFLAKRNWWNLNPAPALLLLDFKKAFDLMDHHYIIEVFKTFGFPVSFVNIVKSMISGQKGRIKIDGYFSDTFELNSGVRQGNPISPTIFVLGLEPLLFFMRERLTGVALKKNLPLYRLPNFP</sequence>
<feature type="non-terminal residue" evidence="3">
    <location>
        <position position="1"/>
    </location>
</feature>
<evidence type="ECO:0000313" key="4">
    <source>
        <dbReference type="Proteomes" id="UP000774326"/>
    </source>
</evidence>
<dbReference type="EMBL" id="JAEUBG010002433">
    <property type="protein sequence ID" value="KAH3684502.1"/>
    <property type="molecule type" value="Genomic_DNA"/>
</dbReference>
<organism evidence="3 4">
    <name type="scientific">Wickerhamomyces pijperi</name>
    <name type="common">Yeast</name>
    <name type="synonym">Pichia pijperi</name>
    <dbReference type="NCBI Taxonomy" id="599730"/>
    <lineage>
        <taxon>Eukaryota</taxon>
        <taxon>Fungi</taxon>
        <taxon>Dikarya</taxon>
        <taxon>Ascomycota</taxon>
        <taxon>Saccharomycotina</taxon>
        <taxon>Saccharomycetes</taxon>
        <taxon>Phaffomycetales</taxon>
        <taxon>Wickerhamomycetaceae</taxon>
        <taxon>Wickerhamomyces</taxon>
    </lineage>
</organism>